<keyword evidence="11" id="KW-1185">Reference proteome</keyword>
<evidence type="ECO:0000256" key="4">
    <source>
        <dbReference type="ARBA" id="ARBA00022692"/>
    </source>
</evidence>
<gene>
    <name evidence="10" type="ORF">O3H35_01830</name>
    <name evidence="9" type="ORF">O3H54_08410</name>
</gene>
<evidence type="ECO:0000259" key="8">
    <source>
        <dbReference type="PROSITE" id="PS50928"/>
    </source>
</evidence>
<feature type="transmembrane region" description="Helical" evidence="7">
    <location>
        <begin position="103"/>
        <end position="134"/>
    </location>
</feature>
<feature type="transmembrane region" description="Helical" evidence="7">
    <location>
        <begin position="209"/>
        <end position="231"/>
    </location>
</feature>
<keyword evidence="5 7" id="KW-1133">Transmembrane helix</keyword>
<feature type="transmembrane region" description="Helical" evidence="7">
    <location>
        <begin position="174"/>
        <end position="197"/>
    </location>
</feature>
<dbReference type="RefSeq" id="WP_048081740.1">
    <property type="nucleotide sequence ID" value="NZ_JAPVER010000020.1"/>
</dbReference>
<dbReference type="CDD" id="cd06261">
    <property type="entry name" value="TM_PBP2"/>
    <property type="match status" value="1"/>
</dbReference>
<dbReference type="PANTHER" id="PTHR30151:SF0">
    <property type="entry name" value="ABC TRANSPORTER PERMEASE PROTEIN MJ0413-RELATED"/>
    <property type="match status" value="1"/>
</dbReference>
<keyword evidence="3" id="KW-1003">Cell membrane</keyword>
<evidence type="ECO:0000313" key="10">
    <source>
        <dbReference type="EMBL" id="MCZ3371367.1"/>
    </source>
</evidence>
<evidence type="ECO:0000256" key="1">
    <source>
        <dbReference type="ARBA" id="ARBA00004651"/>
    </source>
</evidence>
<evidence type="ECO:0000256" key="5">
    <source>
        <dbReference type="ARBA" id="ARBA00022989"/>
    </source>
</evidence>
<evidence type="ECO:0000256" key="6">
    <source>
        <dbReference type="ARBA" id="ARBA00023136"/>
    </source>
</evidence>
<evidence type="ECO:0000256" key="7">
    <source>
        <dbReference type="RuleBase" id="RU363032"/>
    </source>
</evidence>
<dbReference type="Proteomes" id="UP001068021">
    <property type="component" value="Unassembled WGS sequence"/>
</dbReference>
<evidence type="ECO:0000313" key="9">
    <source>
        <dbReference type="EMBL" id="MCZ3365902.1"/>
    </source>
</evidence>
<keyword evidence="4 7" id="KW-0812">Transmembrane</keyword>
<dbReference type="GO" id="GO:0005886">
    <property type="term" value="C:plasma membrane"/>
    <property type="evidence" value="ECO:0007669"/>
    <property type="project" value="UniProtKB-SubCell"/>
</dbReference>
<dbReference type="PRINTS" id="PR00173">
    <property type="entry name" value="EDTRNSPORT"/>
</dbReference>
<accession>A0A9E4ZUJ6</accession>
<reference evidence="9" key="1">
    <citation type="submission" date="2022-12" db="EMBL/GenBank/DDBJ databases">
        <title>Reclassification of two methanogenic archaea species isolated from the Kolyma lowland permafrost.</title>
        <authorList>
            <person name="Trubitsyn V.E."/>
            <person name="Rivkina E.M."/>
            <person name="Shcherbakova V.A."/>
        </authorList>
    </citation>
    <scope>NUCLEOTIDE SEQUENCE</scope>
    <source>
        <strain evidence="9">M2</strain>
        <strain evidence="10">MK4</strain>
    </source>
</reference>
<comment type="subcellular location">
    <subcellularLocation>
        <location evidence="1 7">Cell membrane</location>
        <topology evidence="1 7">Multi-pass membrane protein</topology>
    </subcellularLocation>
</comment>
<organism evidence="9 11">
    <name type="scientific">Methanobacterium veterum</name>
    <dbReference type="NCBI Taxonomy" id="408577"/>
    <lineage>
        <taxon>Archaea</taxon>
        <taxon>Methanobacteriati</taxon>
        <taxon>Methanobacteriota</taxon>
        <taxon>Methanomada group</taxon>
        <taxon>Methanobacteria</taxon>
        <taxon>Methanobacteriales</taxon>
        <taxon>Methanobacteriaceae</taxon>
        <taxon>Methanobacterium</taxon>
    </lineage>
</organism>
<dbReference type="EMBL" id="JAPVER010000020">
    <property type="protein sequence ID" value="MCZ3365902.1"/>
    <property type="molecule type" value="Genomic_DNA"/>
</dbReference>
<dbReference type="PANTHER" id="PTHR30151">
    <property type="entry name" value="ALKANE SULFONATE ABC TRANSPORTER-RELATED, MEMBRANE SUBUNIT"/>
    <property type="match status" value="1"/>
</dbReference>
<dbReference type="FunFam" id="1.10.3720.10:FF:000003">
    <property type="entry name" value="Aliphatic sulfonate ABC transporter permease"/>
    <property type="match status" value="1"/>
</dbReference>
<feature type="transmembrane region" description="Helical" evidence="7">
    <location>
        <begin position="62"/>
        <end position="82"/>
    </location>
</feature>
<dbReference type="Gene3D" id="1.10.3720.10">
    <property type="entry name" value="MetI-like"/>
    <property type="match status" value="1"/>
</dbReference>
<evidence type="ECO:0000313" key="11">
    <source>
        <dbReference type="Proteomes" id="UP001068021"/>
    </source>
</evidence>
<proteinExistence type="inferred from homology"/>
<evidence type="ECO:0000256" key="2">
    <source>
        <dbReference type="ARBA" id="ARBA00022448"/>
    </source>
</evidence>
<dbReference type="EMBL" id="JAPVES010000024">
    <property type="protein sequence ID" value="MCZ3371367.1"/>
    <property type="molecule type" value="Genomic_DNA"/>
</dbReference>
<protein>
    <submittedName>
        <fullName evidence="9">ABC transporter permease</fullName>
    </submittedName>
</protein>
<comment type="caution">
    <text evidence="9">The sequence shown here is derived from an EMBL/GenBank/DDBJ whole genome shotgun (WGS) entry which is preliminary data.</text>
</comment>
<dbReference type="AlphaFoldDB" id="A0A9E4ZUJ6"/>
<keyword evidence="2 7" id="KW-0813">Transport</keyword>
<comment type="similarity">
    <text evidence="7">Belongs to the binding-protein-dependent transport system permease family.</text>
</comment>
<feature type="transmembrane region" description="Helical" evidence="7">
    <location>
        <begin position="7"/>
        <end position="27"/>
    </location>
</feature>
<feature type="domain" description="ABC transmembrane type-1" evidence="8">
    <location>
        <begin position="55"/>
        <end position="235"/>
    </location>
</feature>
<dbReference type="Proteomes" id="UP001074446">
    <property type="component" value="Unassembled WGS sequence"/>
</dbReference>
<sequence length="248" mass="26871">MRKILTALIIPVLIVIIWSLLTSLNIIPEYILPSPSEVMGSFLGLVGTNELLMDTLATLSRVITGLIIAAAIAIPLGIILGWSKKAENLSNLTIQILRPIPPLAWIPFAMLWFGLGFESAVFIIFIGTFFPVLINTIDGVKRINKVFIESAYTLGASERQILTNVVMPASLPSIFTGLRVGIGIGLMCTVAAEMIAVKSGLGYLIMQSMNLIDTGGVIVGMIIIGIIGFLMDYSFRKAENKYVLWSGN</sequence>
<keyword evidence="6 7" id="KW-0472">Membrane</keyword>
<evidence type="ECO:0000256" key="3">
    <source>
        <dbReference type="ARBA" id="ARBA00022475"/>
    </source>
</evidence>
<dbReference type="PROSITE" id="PS50928">
    <property type="entry name" value="ABC_TM1"/>
    <property type="match status" value="1"/>
</dbReference>
<dbReference type="InterPro" id="IPR000515">
    <property type="entry name" value="MetI-like"/>
</dbReference>
<dbReference type="GO" id="GO:0055085">
    <property type="term" value="P:transmembrane transport"/>
    <property type="evidence" value="ECO:0007669"/>
    <property type="project" value="InterPro"/>
</dbReference>
<dbReference type="InterPro" id="IPR035906">
    <property type="entry name" value="MetI-like_sf"/>
</dbReference>
<name>A0A9E4ZUJ6_9EURY</name>
<dbReference type="SUPFAM" id="SSF161098">
    <property type="entry name" value="MetI-like"/>
    <property type="match status" value="1"/>
</dbReference>
<dbReference type="Pfam" id="PF00528">
    <property type="entry name" value="BPD_transp_1"/>
    <property type="match status" value="1"/>
</dbReference>